<proteinExistence type="predicted"/>
<gene>
    <name evidence="2" type="ORF">QYF68_29245</name>
</gene>
<feature type="transmembrane region" description="Helical" evidence="1">
    <location>
        <begin position="34"/>
        <end position="57"/>
    </location>
</feature>
<keyword evidence="1" id="KW-0812">Transmembrane</keyword>
<keyword evidence="1" id="KW-0472">Membrane</keyword>
<dbReference type="Proteomes" id="UP001172687">
    <property type="component" value="Unassembled WGS sequence"/>
</dbReference>
<sequence>MRVLRAAALVFALLAFVAGGLQLAAFFSAGFVRHLIVGVFACSVGVSVGVAAVASIVRSRRMSSELRDDRGQEFRRPLP</sequence>
<dbReference type="RefSeq" id="WP_036371630.1">
    <property type="nucleotide sequence ID" value="NZ_CP070380.1"/>
</dbReference>
<organism evidence="2 3">
    <name type="scientific">Mycolicibacterium austroafricanum</name>
    <name type="common">Mycobacterium austroafricanum</name>
    <dbReference type="NCBI Taxonomy" id="39687"/>
    <lineage>
        <taxon>Bacteria</taxon>
        <taxon>Bacillati</taxon>
        <taxon>Actinomycetota</taxon>
        <taxon>Actinomycetes</taxon>
        <taxon>Mycobacteriales</taxon>
        <taxon>Mycobacteriaceae</taxon>
        <taxon>Mycolicibacterium</taxon>
    </lineage>
</organism>
<keyword evidence="3" id="KW-1185">Reference proteome</keyword>
<name>A0ABT8HM92_MYCAO</name>
<comment type="caution">
    <text evidence="2">The sequence shown here is derived from an EMBL/GenBank/DDBJ whole genome shotgun (WGS) entry which is preliminary data.</text>
</comment>
<evidence type="ECO:0000313" key="3">
    <source>
        <dbReference type="Proteomes" id="UP001172687"/>
    </source>
</evidence>
<accession>A0ABT8HM92</accession>
<protein>
    <submittedName>
        <fullName evidence="2">Uncharacterized protein</fullName>
    </submittedName>
</protein>
<evidence type="ECO:0000313" key="2">
    <source>
        <dbReference type="EMBL" id="MDN4521873.1"/>
    </source>
</evidence>
<evidence type="ECO:0000256" key="1">
    <source>
        <dbReference type="SAM" id="Phobius"/>
    </source>
</evidence>
<dbReference type="EMBL" id="JAUHTC010000096">
    <property type="protein sequence ID" value="MDN4521873.1"/>
    <property type="molecule type" value="Genomic_DNA"/>
</dbReference>
<reference evidence="2" key="1">
    <citation type="submission" date="2023-07" db="EMBL/GenBank/DDBJ databases">
        <title>Degradation of tert-butanol by M. austroafricanum TBA100.</title>
        <authorList>
            <person name="Helbich S."/>
            <person name="Vainshtein Y."/>
        </authorList>
    </citation>
    <scope>NUCLEOTIDE SEQUENCE</scope>
    <source>
        <strain evidence="2">TBA100</strain>
    </source>
</reference>
<keyword evidence="1" id="KW-1133">Transmembrane helix</keyword>